<dbReference type="Proteomes" id="UP000254869">
    <property type="component" value="Unassembled WGS sequence"/>
</dbReference>
<organism evidence="2 3">
    <name type="scientific">Nocardia pseudobrasiliensis</name>
    <dbReference type="NCBI Taxonomy" id="45979"/>
    <lineage>
        <taxon>Bacteria</taxon>
        <taxon>Bacillati</taxon>
        <taxon>Actinomycetota</taxon>
        <taxon>Actinomycetes</taxon>
        <taxon>Mycobacteriales</taxon>
        <taxon>Nocardiaceae</taxon>
        <taxon>Nocardia</taxon>
    </lineage>
</organism>
<feature type="region of interest" description="Disordered" evidence="1">
    <location>
        <begin position="130"/>
        <end position="154"/>
    </location>
</feature>
<name>A0A370HZZ1_9NOCA</name>
<dbReference type="AlphaFoldDB" id="A0A370HZZ1"/>
<evidence type="ECO:0000313" key="2">
    <source>
        <dbReference type="EMBL" id="RDI64049.1"/>
    </source>
</evidence>
<keyword evidence="3" id="KW-1185">Reference proteome</keyword>
<dbReference type="EMBL" id="QQBC01000009">
    <property type="protein sequence ID" value="RDI64049.1"/>
    <property type="molecule type" value="Genomic_DNA"/>
</dbReference>
<proteinExistence type="predicted"/>
<accession>A0A370HZZ1</accession>
<sequence length="154" mass="16266">MALGNTWLRLPFAEACPMGMYLLGEVSPILEYSKDKDAPKRQKVDLDKDGNGTGKRLWKATVVIPDGSNAKSVSYDVTFVADVRPVPSVGEAVPGMTPIVLEGMVVKPMLAGSGEFKSITWAIRATGIKGDVSGAKQPPANPGAARPARDEKAA</sequence>
<evidence type="ECO:0008006" key="4">
    <source>
        <dbReference type="Google" id="ProtNLM"/>
    </source>
</evidence>
<evidence type="ECO:0000256" key="1">
    <source>
        <dbReference type="SAM" id="MobiDB-lite"/>
    </source>
</evidence>
<evidence type="ECO:0000313" key="3">
    <source>
        <dbReference type="Proteomes" id="UP000254869"/>
    </source>
</evidence>
<gene>
    <name evidence="2" type="ORF">DFR76_109390</name>
</gene>
<protein>
    <recommendedName>
        <fullName evidence="4">Plasmid replication, integration and excision activator</fullName>
    </recommendedName>
</protein>
<dbReference type="STRING" id="1210086.GCA_001613105_03491"/>
<comment type="caution">
    <text evidence="2">The sequence shown here is derived from an EMBL/GenBank/DDBJ whole genome shotgun (WGS) entry which is preliminary data.</text>
</comment>
<reference evidence="2 3" key="1">
    <citation type="submission" date="2018-07" db="EMBL/GenBank/DDBJ databases">
        <title>Genomic Encyclopedia of Type Strains, Phase IV (KMG-IV): sequencing the most valuable type-strain genomes for metagenomic binning, comparative biology and taxonomic classification.</title>
        <authorList>
            <person name="Goeker M."/>
        </authorList>
    </citation>
    <scope>NUCLEOTIDE SEQUENCE [LARGE SCALE GENOMIC DNA]</scope>
    <source>
        <strain evidence="2 3">DSM 44290</strain>
    </source>
</reference>